<comment type="caution">
    <text evidence="2">The sequence shown here is derived from an EMBL/GenBank/DDBJ whole genome shotgun (WGS) entry which is preliminary data.</text>
</comment>
<evidence type="ECO:0008006" key="4">
    <source>
        <dbReference type="Google" id="ProtNLM"/>
    </source>
</evidence>
<keyword evidence="3" id="KW-1185">Reference proteome</keyword>
<evidence type="ECO:0000313" key="2">
    <source>
        <dbReference type="EMBL" id="KAF0730975.1"/>
    </source>
</evidence>
<reference evidence="2 3" key="1">
    <citation type="submission" date="2019-08" db="EMBL/GenBank/DDBJ databases">
        <title>Whole genome of Aphis craccivora.</title>
        <authorList>
            <person name="Voronova N.V."/>
            <person name="Shulinski R.S."/>
            <person name="Bandarenka Y.V."/>
            <person name="Zhorov D.G."/>
            <person name="Warner D."/>
        </authorList>
    </citation>
    <scope>NUCLEOTIDE SEQUENCE [LARGE SCALE GENOMIC DNA]</scope>
    <source>
        <strain evidence="2">180601</strain>
        <tissue evidence="2">Whole Body</tissue>
    </source>
</reference>
<dbReference type="PANTHER" id="PTHR33053">
    <property type="entry name" value="PROTEIN, PUTATIVE-RELATED"/>
    <property type="match status" value="1"/>
</dbReference>
<evidence type="ECO:0000313" key="3">
    <source>
        <dbReference type="Proteomes" id="UP000478052"/>
    </source>
</evidence>
<feature type="region of interest" description="Disordered" evidence="1">
    <location>
        <begin position="27"/>
        <end position="46"/>
    </location>
</feature>
<organism evidence="2 3">
    <name type="scientific">Aphis craccivora</name>
    <name type="common">Cowpea aphid</name>
    <dbReference type="NCBI Taxonomy" id="307492"/>
    <lineage>
        <taxon>Eukaryota</taxon>
        <taxon>Metazoa</taxon>
        <taxon>Ecdysozoa</taxon>
        <taxon>Arthropoda</taxon>
        <taxon>Hexapoda</taxon>
        <taxon>Insecta</taxon>
        <taxon>Pterygota</taxon>
        <taxon>Neoptera</taxon>
        <taxon>Paraneoptera</taxon>
        <taxon>Hemiptera</taxon>
        <taxon>Sternorrhyncha</taxon>
        <taxon>Aphidomorpha</taxon>
        <taxon>Aphidoidea</taxon>
        <taxon>Aphididae</taxon>
        <taxon>Aphidini</taxon>
        <taxon>Aphis</taxon>
        <taxon>Aphis</taxon>
    </lineage>
</organism>
<evidence type="ECO:0000256" key="1">
    <source>
        <dbReference type="SAM" id="MobiDB-lite"/>
    </source>
</evidence>
<feature type="region of interest" description="Disordered" evidence="1">
    <location>
        <begin position="84"/>
        <end position="103"/>
    </location>
</feature>
<dbReference type="EMBL" id="VUJU01008417">
    <property type="protein sequence ID" value="KAF0730975.1"/>
    <property type="molecule type" value="Genomic_DNA"/>
</dbReference>
<dbReference type="Proteomes" id="UP000478052">
    <property type="component" value="Unassembled WGS sequence"/>
</dbReference>
<gene>
    <name evidence="2" type="ORF">FWK35_00029457</name>
</gene>
<dbReference type="AlphaFoldDB" id="A0A6G0WTX1"/>
<dbReference type="OrthoDB" id="6627488at2759"/>
<dbReference type="PANTHER" id="PTHR33053:SF24">
    <property type="entry name" value="TRANSPOSASE DOMAIN-CONTAINING PROTEIN"/>
    <property type="match status" value="1"/>
</dbReference>
<protein>
    <recommendedName>
        <fullName evidence="4">DUF4806 domain-containing protein</fullName>
    </recommendedName>
</protein>
<name>A0A6G0WTX1_APHCR</name>
<proteinExistence type="predicted"/>
<sequence length="886" mass="100035">MRFKALSKSSKYRRRKRAATVLTDLMYSSSSSGDEPNNDSHQKPLSHVAACPTNSKMHGSSVMHERCSSPIVYTQEELILNNDDEDCSELSSSSSSDDEKEFNPEIDDGVNLTIAKCAIRNNITHIALDDLLKNLSKYPQFKDLPIDSQTLLKTPTKTIIKEIKGGSYYHFGIFDQIEHLIKSGTPLPSILMLMVGIDGLPITKNPPSQLWPILGYFSNISDPSVFIIGSYYGKPKPEDSNEFLSDFVNEICVLINDGVMYNNIHVKLHLKALICDAPAKSFVLNFRGHTGKKSCIRCHTIGSFENNRIYFPQLNAPLRTHDEFKLYSDSDFHCGKTILVDIPKFDIISSVPFDYMHCILIGVTKKLLMFWTGGIKQHNQNLPKNVISVIDKKLTNLSQYIPQEFQRNLNENSRKHPLQDVSRWKATELRQCPLYTGMVVFQDFLSKKTYNHFMELCVAIRILSTDNITDAYIIFAKKLLIHFVSTFGQIYGKTFMSHNIHITLHVADDVKKFGPLNCYSAFPFEITCKNKNRPLLPKACDPQYSGWKHKHFAVKLNDANKCFELENGDVIIIENIATSKITKNLLVIGRRFTKLFDFFTTPCSSKLLGIQSASELGPLQSWDFECLGYTCWFPYMKSGSKKVSDTSARILFSGPQIAKMITTCIEPNDCDGSYYEASRTAGPFANEIQARNVAKACSDCETFDDELISSDITVSTRKRIPKRVYSPEILNKKKKQTYYIPDNEVIDECIEYSLPNPPLVAITQSELNLNTTSYLEPKDYISLESNSIQNNESIDGACQPSLPTSSICNNGLNDVETNIEKNLFSTFLNEASSAEDFSEFNDDVIYTNLDSTPHCNEPSITPVNFSSINTENISETSKLKKIFISE</sequence>
<accession>A0A6G0WTX1</accession>